<evidence type="ECO:0000313" key="2">
    <source>
        <dbReference type="EMBL" id="OYX31507.1"/>
    </source>
</evidence>
<dbReference type="Proteomes" id="UP000215595">
    <property type="component" value="Unassembled WGS sequence"/>
</dbReference>
<dbReference type="EMBL" id="NCEB01000031">
    <property type="protein sequence ID" value="OYX31507.1"/>
    <property type="molecule type" value="Genomic_DNA"/>
</dbReference>
<dbReference type="Pfam" id="PF14108">
    <property type="entry name" value="ABA4-like"/>
    <property type="match status" value="1"/>
</dbReference>
<reference evidence="2 3" key="1">
    <citation type="submission" date="2017-03" db="EMBL/GenBank/DDBJ databases">
        <title>Lifting the veil on microbial sulfur biogeochemistry in mining wastewaters.</title>
        <authorList>
            <person name="Kantor R.S."/>
            <person name="Colenbrander Nelson T."/>
            <person name="Marshall S."/>
            <person name="Bennett D."/>
            <person name="Apte S."/>
            <person name="Camacho D."/>
            <person name="Thomas B.C."/>
            <person name="Warren L.A."/>
            <person name="Banfield J.F."/>
        </authorList>
    </citation>
    <scope>NUCLEOTIDE SEQUENCE [LARGE SCALE GENOMIC DNA]</scope>
    <source>
        <strain evidence="2">32-69-9</strain>
    </source>
</reference>
<feature type="transmembrane region" description="Helical" evidence="1">
    <location>
        <begin position="79"/>
        <end position="98"/>
    </location>
</feature>
<feature type="transmembrane region" description="Helical" evidence="1">
    <location>
        <begin position="110"/>
        <end position="132"/>
    </location>
</feature>
<comment type="caution">
    <text evidence="2">The sequence shown here is derived from an EMBL/GenBank/DDBJ whole genome shotgun (WGS) entry which is preliminary data.</text>
</comment>
<protein>
    <recommendedName>
        <fullName evidence="4">DUF4281 domain-containing protein</fullName>
    </recommendedName>
</protein>
<dbReference type="AlphaFoldDB" id="A0A258FH18"/>
<gene>
    <name evidence="2" type="ORF">B7Z01_12405</name>
</gene>
<accession>A0A258FH18</accession>
<sequence>MSLETQFSLANAVALVGWIILALAPLRRPLAIAAARTIGVALAVAYSALLIRAVTGGGFEGDLTTLAGLTEGFSRPEAVLVGWVHYLAFDLWVGAWAVEDAGRRGLPHWAVLPCLFFILMAGPFGLLLYLAARTALRR</sequence>
<proteinExistence type="predicted"/>
<evidence type="ECO:0000256" key="1">
    <source>
        <dbReference type="SAM" id="Phobius"/>
    </source>
</evidence>
<evidence type="ECO:0000313" key="3">
    <source>
        <dbReference type="Proteomes" id="UP000215595"/>
    </source>
</evidence>
<organism evidence="2 3">
    <name type="scientific">Brevundimonas subvibrioides</name>
    <dbReference type="NCBI Taxonomy" id="74313"/>
    <lineage>
        <taxon>Bacteria</taxon>
        <taxon>Pseudomonadati</taxon>
        <taxon>Pseudomonadota</taxon>
        <taxon>Alphaproteobacteria</taxon>
        <taxon>Caulobacterales</taxon>
        <taxon>Caulobacteraceae</taxon>
        <taxon>Brevundimonas</taxon>
    </lineage>
</organism>
<keyword evidence="1" id="KW-0472">Membrane</keyword>
<dbReference type="InterPro" id="IPR025461">
    <property type="entry name" value="ABA4-like"/>
</dbReference>
<keyword evidence="1" id="KW-1133">Transmembrane helix</keyword>
<name>A0A258FH18_9CAUL</name>
<feature type="transmembrane region" description="Helical" evidence="1">
    <location>
        <begin position="38"/>
        <end position="59"/>
    </location>
</feature>
<keyword evidence="1" id="KW-0812">Transmembrane</keyword>
<feature type="transmembrane region" description="Helical" evidence="1">
    <location>
        <begin position="6"/>
        <end position="26"/>
    </location>
</feature>
<evidence type="ECO:0008006" key="4">
    <source>
        <dbReference type="Google" id="ProtNLM"/>
    </source>
</evidence>